<dbReference type="GO" id="GO:0046872">
    <property type="term" value="F:metal ion binding"/>
    <property type="evidence" value="ECO:0007669"/>
    <property type="project" value="UniProtKB-KW"/>
</dbReference>
<gene>
    <name evidence="14" type="primary">LOC6898835</name>
</gene>
<comment type="function">
    <text evidence="10">Probable phosphatase which plays a redundant role with gsp-4 in spermatogenesis by regulating sister chromatid segregation during meiosis. In addition, involved in sperm motility by controlling the dynamic disassembly of major sperm proteins (MSP) in the spermatozoan pseudopodium.</text>
</comment>
<dbReference type="InterPro" id="IPR050341">
    <property type="entry name" value="PP1_catalytic_subunit"/>
</dbReference>
<dbReference type="PROSITE" id="PS00125">
    <property type="entry name" value="SER_THR_PHOSPHATASE"/>
    <property type="match status" value="1"/>
</dbReference>
<dbReference type="Proteomes" id="UP000001819">
    <property type="component" value="Chromosome 3"/>
</dbReference>
<dbReference type="Pfam" id="PF00149">
    <property type="entry name" value="Metallophos"/>
    <property type="match status" value="1"/>
</dbReference>
<comment type="catalytic activity">
    <reaction evidence="8">
        <text>O-phospho-L-seryl-[protein] + H2O = L-seryl-[protein] + phosphate</text>
        <dbReference type="Rhea" id="RHEA:20629"/>
        <dbReference type="Rhea" id="RHEA-COMP:9863"/>
        <dbReference type="Rhea" id="RHEA-COMP:11604"/>
        <dbReference type="ChEBI" id="CHEBI:15377"/>
        <dbReference type="ChEBI" id="CHEBI:29999"/>
        <dbReference type="ChEBI" id="CHEBI:43474"/>
        <dbReference type="ChEBI" id="CHEBI:83421"/>
        <dbReference type="EC" id="3.1.3.16"/>
    </reaction>
</comment>
<dbReference type="Pfam" id="PF16891">
    <property type="entry name" value="STPPase_N"/>
    <property type="match status" value="1"/>
</dbReference>
<organism evidence="13 14">
    <name type="scientific">Drosophila pseudoobscura pseudoobscura</name>
    <name type="common">Fruit fly</name>
    <dbReference type="NCBI Taxonomy" id="46245"/>
    <lineage>
        <taxon>Eukaryota</taxon>
        <taxon>Metazoa</taxon>
        <taxon>Ecdysozoa</taxon>
        <taxon>Arthropoda</taxon>
        <taxon>Hexapoda</taxon>
        <taxon>Insecta</taxon>
        <taxon>Pterygota</taxon>
        <taxon>Neoptera</taxon>
        <taxon>Endopterygota</taxon>
        <taxon>Diptera</taxon>
        <taxon>Brachycera</taxon>
        <taxon>Muscomorpha</taxon>
        <taxon>Ephydroidea</taxon>
        <taxon>Drosophilidae</taxon>
        <taxon>Drosophila</taxon>
        <taxon>Sophophora</taxon>
    </lineage>
</organism>
<evidence type="ECO:0000313" key="14">
    <source>
        <dbReference type="RefSeq" id="XP_002138808.1"/>
    </source>
</evidence>
<dbReference type="EC" id="3.1.3.16" evidence="11"/>
<dbReference type="SUPFAM" id="SSF56300">
    <property type="entry name" value="Metallo-dependent phosphatases"/>
    <property type="match status" value="1"/>
</dbReference>
<evidence type="ECO:0000256" key="8">
    <source>
        <dbReference type="ARBA" id="ARBA00047761"/>
    </source>
</evidence>
<dbReference type="Gene3D" id="3.60.21.10">
    <property type="match status" value="1"/>
</dbReference>
<evidence type="ECO:0000256" key="5">
    <source>
        <dbReference type="ARBA" id="ARBA00022912"/>
    </source>
</evidence>
<dbReference type="Bgee" id="FBgn0246385">
    <property type="expression patterns" value="Expressed in male reproductive system and 1 other cell type or tissue"/>
</dbReference>
<feature type="domain" description="Serine/threonine specific protein phosphatases" evidence="12">
    <location>
        <begin position="160"/>
        <end position="165"/>
    </location>
</feature>
<reference evidence="14" key="2">
    <citation type="submission" date="2025-08" db="UniProtKB">
        <authorList>
            <consortium name="RefSeq"/>
        </authorList>
    </citation>
    <scope>IDENTIFICATION</scope>
    <source>
        <strain evidence="14">MV-25-SWS-2005</strain>
        <tissue evidence="14">Whole body</tissue>
    </source>
</reference>
<dbReference type="GO" id="GO:0031143">
    <property type="term" value="C:pseudopodium"/>
    <property type="evidence" value="ECO:0007669"/>
    <property type="project" value="UniProtKB-SubCell"/>
</dbReference>
<protein>
    <recommendedName>
        <fullName evidence="11">Serine/threonine-protein phosphatase</fullName>
        <ecNumber evidence="11">3.1.3.16</ecNumber>
    </recommendedName>
</protein>
<dbReference type="AlphaFoldDB" id="A0A6I8V612"/>
<dbReference type="FunCoup" id="A0A6I8V612">
    <property type="interactions" value="73"/>
</dbReference>
<dbReference type="InterPro" id="IPR004843">
    <property type="entry name" value="Calcineurin-like_PHP"/>
</dbReference>
<dbReference type="GO" id="GO:0007060">
    <property type="term" value="P:male meiosis chromosome segregation"/>
    <property type="evidence" value="ECO:0007669"/>
    <property type="project" value="UniProtKB-ARBA"/>
</dbReference>
<name>A0A6I8V612_DROPS</name>
<evidence type="ECO:0000256" key="4">
    <source>
        <dbReference type="ARBA" id="ARBA00022801"/>
    </source>
</evidence>
<dbReference type="GO" id="GO:0031272">
    <property type="term" value="P:regulation of pseudopodium assembly"/>
    <property type="evidence" value="ECO:0007669"/>
    <property type="project" value="UniProtKB-ARBA"/>
</dbReference>
<keyword evidence="6" id="KW-0464">Manganese</keyword>
<dbReference type="GO" id="GO:0004722">
    <property type="term" value="F:protein serine/threonine phosphatase activity"/>
    <property type="evidence" value="ECO:0007669"/>
    <property type="project" value="UniProtKB-EC"/>
</dbReference>
<dbReference type="GO" id="GO:0005634">
    <property type="term" value="C:nucleus"/>
    <property type="evidence" value="ECO:0007669"/>
    <property type="project" value="TreeGrafter"/>
</dbReference>
<comment type="similarity">
    <text evidence="2 11">Belongs to the PPP phosphatase family.</text>
</comment>
<dbReference type="SMART" id="SM00156">
    <property type="entry name" value="PP2Ac"/>
    <property type="match status" value="1"/>
</dbReference>
<comment type="catalytic activity">
    <reaction evidence="9 11">
        <text>O-phospho-L-threonyl-[protein] + H2O = L-threonyl-[protein] + phosphate</text>
        <dbReference type="Rhea" id="RHEA:47004"/>
        <dbReference type="Rhea" id="RHEA-COMP:11060"/>
        <dbReference type="Rhea" id="RHEA-COMP:11605"/>
        <dbReference type="ChEBI" id="CHEBI:15377"/>
        <dbReference type="ChEBI" id="CHEBI:30013"/>
        <dbReference type="ChEBI" id="CHEBI:43474"/>
        <dbReference type="ChEBI" id="CHEBI:61977"/>
        <dbReference type="EC" id="3.1.3.16"/>
    </reaction>
</comment>
<evidence type="ECO:0000256" key="9">
    <source>
        <dbReference type="ARBA" id="ARBA00048336"/>
    </source>
</evidence>
<dbReference type="InterPro" id="IPR029052">
    <property type="entry name" value="Metallo-depent_PP-like"/>
</dbReference>
<dbReference type="FunFam" id="3.60.21.10:FF:000026">
    <property type="entry name" value="Serine/threonine-protein phosphatase"/>
    <property type="match status" value="1"/>
</dbReference>
<dbReference type="InterPro" id="IPR006186">
    <property type="entry name" value="Ser/Thr-sp_prot-phosphatase"/>
</dbReference>
<proteinExistence type="inferred from homology"/>
<reference evidence="13" key="1">
    <citation type="submission" date="2024-06" db="UniProtKB">
        <authorList>
            <consortium name="RefSeq"/>
        </authorList>
    </citation>
    <scope>NUCLEOTIDE SEQUENCE [LARGE SCALE GENOMIC DNA]</scope>
    <source>
        <strain evidence="13">MV2-25</strain>
    </source>
</reference>
<dbReference type="GO" id="GO:0097723">
    <property type="term" value="P:amoeboid sperm motility"/>
    <property type="evidence" value="ECO:0007669"/>
    <property type="project" value="UniProtKB-ARBA"/>
</dbReference>
<dbReference type="PANTHER" id="PTHR11668:SF300">
    <property type="entry name" value="SERINE_THREONINE-PROTEIN PHOSPHATASE"/>
    <property type="match status" value="1"/>
</dbReference>
<comment type="cofactor">
    <cofactor evidence="1">
        <name>Mn(2+)</name>
        <dbReference type="ChEBI" id="CHEBI:29035"/>
    </cofactor>
</comment>
<evidence type="ECO:0000256" key="2">
    <source>
        <dbReference type="ARBA" id="ARBA00008294"/>
    </source>
</evidence>
<dbReference type="PANTHER" id="PTHR11668">
    <property type="entry name" value="SERINE/THREONINE PROTEIN PHOSPHATASE"/>
    <property type="match status" value="1"/>
</dbReference>
<evidence type="ECO:0000256" key="1">
    <source>
        <dbReference type="ARBA" id="ARBA00001936"/>
    </source>
</evidence>
<evidence type="ECO:0000256" key="6">
    <source>
        <dbReference type="ARBA" id="ARBA00023211"/>
    </source>
</evidence>
<dbReference type="GO" id="GO:0005737">
    <property type="term" value="C:cytoplasm"/>
    <property type="evidence" value="ECO:0007669"/>
    <property type="project" value="TreeGrafter"/>
</dbReference>
<keyword evidence="4 11" id="KW-0378">Hydrolase</keyword>
<evidence type="ECO:0000256" key="11">
    <source>
        <dbReference type="RuleBase" id="RU004273"/>
    </source>
</evidence>
<dbReference type="InterPro" id="IPR031675">
    <property type="entry name" value="STPPase_N"/>
</dbReference>
<evidence type="ECO:0000256" key="3">
    <source>
        <dbReference type="ARBA" id="ARBA00022723"/>
    </source>
</evidence>
<keyword evidence="5" id="KW-0904">Protein phosphatase</keyword>
<dbReference type="GO" id="GO:0018991">
    <property type="term" value="P:egg-laying behavior"/>
    <property type="evidence" value="ECO:0007669"/>
    <property type="project" value="UniProtKB-ARBA"/>
</dbReference>
<accession>A0A6I8V612</accession>
<evidence type="ECO:0000256" key="7">
    <source>
        <dbReference type="ARBA" id="ARBA00037818"/>
    </source>
</evidence>
<dbReference type="GeneID" id="6898835"/>
<dbReference type="KEGG" id="dpo:6898835"/>
<evidence type="ECO:0000259" key="12">
    <source>
        <dbReference type="PROSITE" id="PS00125"/>
    </source>
</evidence>
<evidence type="ECO:0000313" key="13">
    <source>
        <dbReference type="Proteomes" id="UP000001819"/>
    </source>
</evidence>
<comment type="subcellular location">
    <subcellularLocation>
        <location evidence="7">Cell projection</location>
        <location evidence="7">Pseudopodium</location>
    </subcellularLocation>
</comment>
<dbReference type="PRINTS" id="PR00114">
    <property type="entry name" value="STPHPHTASE"/>
</dbReference>
<dbReference type="OMA" id="NYCGLYD"/>
<sequence length="354" mass="40331">MSSGSIFFPGAKSRFSTLSAQLEESKRKSSIVHDNLLRSSVSDAEGWNLVDLINRLKNFRKSKQTRVSMLEDELYQLIHMAREMLLREPMLLSVEAPVRVVGDIHGQFVDLLRIFDHIGYPPLVNYLFLGDYVDRGQNSIETITLLLALRVKYPENVFLLRGNHEAPAVNRVYGFFDECKRRYTVKLWKSYVDCYCCLPVAAVISNRIFCCHGGLSPQLKDLNNIKSISRPCDVPDQGLLCDLLWSDPDRYGFGWSPSDRGVSYLYGRDVLEKFLHKYDFDLLCRAHQVVEDGYEFFAKRQLVTVFSAPNYCGQYDNAGASMGVDKDLMISFDVQRPSTGHKVIIKNVIASAIK</sequence>
<evidence type="ECO:0000256" key="10">
    <source>
        <dbReference type="ARBA" id="ARBA00054219"/>
    </source>
</evidence>
<dbReference type="RefSeq" id="XP_002138808.1">
    <property type="nucleotide sequence ID" value="XM_002138772.3"/>
</dbReference>
<keyword evidence="3" id="KW-0479">Metal-binding</keyword>
<dbReference type="InParanoid" id="A0A6I8V612"/>
<keyword evidence="13" id="KW-1185">Reference proteome</keyword>